<dbReference type="NCBIfam" id="TIGR00855">
    <property type="entry name" value="L12"/>
    <property type="match status" value="1"/>
</dbReference>
<evidence type="ECO:0000259" key="6">
    <source>
        <dbReference type="Pfam" id="PF16320"/>
    </source>
</evidence>
<comment type="similarity">
    <text evidence="1 4">Belongs to the bacterial ribosomal protein bL12 family.</text>
</comment>
<keyword evidence="3 4" id="KW-0687">Ribonucleoprotein</keyword>
<evidence type="ECO:0000256" key="3">
    <source>
        <dbReference type="ARBA" id="ARBA00023274"/>
    </source>
</evidence>
<dbReference type="GO" id="GO:0005840">
    <property type="term" value="C:ribosome"/>
    <property type="evidence" value="ECO:0007669"/>
    <property type="project" value="UniProtKB-KW"/>
</dbReference>
<evidence type="ECO:0000256" key="1">
    <source>
        <dbReference type="ARBA" id="ARBA00007197"/>
    </source>
</evidence>
<comment type="subunit">
    <text evidence="4">Homodimer. Part of the ribosomal stalk of the 50S ribosomal subunit. Forms a multimeric L10(L12)X complex, where L10 forms an elongated spine to which 2 to 4 L12 dimers bind in a sequential fashion. Binds GTP-bound translation factors.</text>
</comment>
<dbReference type="PANTHER" id="PTHR45987">
    <property type="entry name" value="39S RIBOSOMAL PROTEIN L12"/>
    <property type="match status" value="1"/>
</dbReference>
<dbReference type="InterPro" id="IPR036235">
    <property type="entry name" value="Ribosomal_bL12_oligo_N_sf"/>
</dbReference>
<dbReference type="Gene3D" id="3.30.1390.10">
    <property type="match status" value="1"/>
</dbReference>
<dbReference type="GO" id="GO:1990904">
    <property type="term" value="C:ribonucleoprotein complex"/>
    <property type="evidence" value="ECO:0007669"/>
    <property type="project" value="UniProtKB-KW"/>
</dbReference>
<evidence type="ECO:0000259" key="5">
    <source>
        <dbReference type="Pfam" id="PF00542"/>
    </source>
</evidence>
<dbReference type="Pfam" id="PF16320">
    <property type="entry name" value="Ribosomal_L12_N"/>
    <property type="match status" value="1"/>
</dbReference>
<dbReference type="InterPro" id="IPR014719">
    <property type="entry name" value="Ribosomal_bL12_C/ClpS-like"/>
</dbReference>
<reference evidence="8" key="1">
    <citation type="submission" date="2016-01" db="EMBL/GenBank/DDBJ databases">
        <authorList>
            <person name="Husnik F."/>
        </authorList>
    </citation>
    <scope>NUCLEOTIDE SEQUENCE [LARGE SCALE GENOMIC DNA]</scope>
</reference>
<dbReference type="InterPro" id="IPR008932">
    <property type="entry name" value="Ribosomal_bL12_oligo"/>
</dbReference>
<evidence type="ECO:0000256" key="2">
    <source>
        <dbReference type="ARBA" id="ARBA00022980"/>
    </source>
</evidence>
<dbReference type="HAMAP" id="MF_00368">
    <property type="entry name" value="Ribosomal_bL12"/>
    <property type="match status" value="1"/>
</dbReference>
<evidence type="ECO:0000256" key="4">
    <source>
        <dbReference type="HAMAP-Rule" id="MF_00368"/>
    </source>
</evidence>
<dbReference type="AlphaFoldDB" id="A0A143WP91"/>
<dbReference type="GO" id="GO:0005737">
    <property type="term" value="C:cytoplasm"/>
    <property type="evidence" value="ECO:0007669"/>
    <property type="project" value="UniProtKB-ARBA"/>
</dbReference>
<accession>A0A143WP91</accession>
<dbReference type="SUPFAM" id="SSF54736">
    <property type="entry name" value="ClpS-like"/>
    <property type="match status" value="1"/>
</dbReference>
<comment type="function">
    <text evidence="4">Forms part of the ribosomal stalk which helps the ribosome interact with GTP-bound translation factors. Is thus essential for accurate translation.</text>
</comment>
<evidence type="ECO:0000313" key="7">
    <source>
        <dbReference type="EMBL" id="CUX79312.1"/>
    </source>
</evidence>
<feature type="domain" description="Large ribosomal subunit protein bL12 C-terminal" evidence="5">
    <location>
        <begin position="57"/>
        <end position="121"/>
    </location>
</feature>
<proteinExistence type="inferred from homology"/>
<gene>
    <name evidence="4 7" type="primary">rplL</name>
    <name evidence="7" type="ORF">TPER_TP00171</name>
</gene>
<dbReference type="FunFam" id="3.30.1390.10:FF:000001">
    <property type="entry name" value="50S ribosomal protein L7/L12"/>
    <property type="match status" value="1"/>
</dbReference>
<dbReference type="Proteomes" id="UP000075234">
    <property type="component" value="Chromosome I"/>
</dbReference>
<dbReference type="CDD" id="cd00387">
    <property type="entry name" value="Ribosomal_L7_L12"/>
    <property type="match status" value="1"/>
</dbReference>
<dbReference type="Pfam" id="PF00542">
    <property type="entry name" value="Ribosomal_L12"/>
    <property type="match status" value="1"/>
</dbReference>
<dbReference type="InterPro" id="IPR000206">
    <property type="entry name" value="Ribosomal_bL12"/>
</dbReference>
<feature type="domain" description="Large ribosomal subunit protein bL12 oligomerization" evidence="6">
    <location>
        <begin position="3"/>
        <end position="31"/>
    </location>
</feature>
<keyword evidence="2 4" id="KW-0689">Ribosomal protein</keyword>
<dbReference type="EMBL" id="LN999057">
    <property type="protein sequence ID" value="CUX79312.1"/>
    <property type="molecule type" value="Genomic_DNA"/>
</dbReference>
<dbReference type="Gene3D" id="1.20.5.710">
    <property type="entry name" value="Single helix bin"/>
    <property type="match status" value="1"/>
</dbReference>
<organism evidence="7 8">
    <name type="scientific">Tremblaya princeps</name>
    <dbReference type="NCBI Taxonomy" id="189385"/>
    <lineage>
        <taxon>Bacteria</taxon>
        <taxon>Pseudomonadati</taxon>
        <taxon>Pseudomonadota</taxon>
        <taxon>Betaproteobacteria</taxon>
        <taxon>Candidatus Tremblayella</taxon>
    </lineage>
</organism>
<protein>
    <recommendedName>
        <fullName evidence="4">Large ribosomal subunit protein bL12</fullName>
    </recommendedName>
</protein>
<dbReference type="PATRIC" id="fig|189385.4.peg.237"/>
<evidence type="ECO:0000313" key="8">
    <source>
        <dbReference type="Proteomes" id="UP000075234"/>
    </source>
</evidence>
<dbReference type="GO" id="GO:0006412">
    <property type="term" value="P:translation"/>
    <property type="evidence" value="ECO:0007669"/>
    <property type="project" value="UniProtKB-UniRule"/>
</dbReference>
<dbReference type="GO" id="GO:0003729">
    <property type="term" value="F:mRNA binding"/>
    <property type="evidence" value="ECO:0007669"/>
    <property type="project" value="TreeGrafter"/>
</dbReference>
<dbReference type="PANTHER" id="PTHR45987:SF4">
    <property type="entry name" value="LARGE RIBOSOMAL SUBUNIT PROTEIN BL12M"/>
    <property type="match status" value="1"/>
</dbReference>
<name>A0A143WP91_TREPR</name>
<dbReference type="InterPro" id="IPR013823">
    <property type="entry name" value="Ribosomal_bL12_C"/>
</dbReference>
<dbReference type="SUPFAM" id="SSF48300">
    <property type="entry name" value="Ribosomal protein L7/12, oligomerisation (N-terminal) domain"/>
    <property type="match status" value="1"/>
</dbReference>
<dbReference type="GO" id="GO:0003735">
    <property type="term" value="F:structural constituent of ribosome"/>
    <property type="evidence" value="ECO:0007669"/>
    <property type="project" value="InterPro"/>
</dbReference>
<sequence>MSNEDIVSRIASMTALELSDLVGLLEQRFQIVRKAHQNPCQPGSKAVEAEPERRDRKVFITNAGSNKIAVIRAVRDVTKLGLKESKGLVDSVPSILAEGLSEDEAEEIRSKVEAAGARAEVR</sequence>